<dbReference type="Gene3D" id="1.10.1280.10">
    <property type="entry name" value="Di-copper center containing domain from catechol oxidase"/>
    <property type="match status" value="1"/>
</dbReference>
<dbReference type="InterPro" id="IPR002227">
    <property type="entry name" value="Tyrosinase_Cu-bd"/>
</dbReference>
<dbReference type="PRINTS" id="PR00092">
    <property type="entry name" value="TYROSINASE"/>
</dbReference>
<evidence type="ECO:0000256" key="1">
    <source>
        <dbReference type="ARBA" id="ARBA00022723"/>
    </source>
</evidence>
<dbReference type="PANTHER" id="PTHR11474:SF126">
    <property type="entry name" value="TYROSINASE-LIKE PROTEIN TYR-1-RELATED"/>
    <property type="match status" value="1"/>
</dbReference>
<evidence type="ECO:0000259" key="5">
    <source>
        <dbReference type="PROSITE" id="PS00498"/>
    </source>
</evidence>
<evidence type="ECO:0000259" key="4">
    <source>
        <dbReference type="PROSITE" id="PS00497"/>
    </source>
</evidence>
<dbReference type="AlphaFoldDB" id="A0A9P5JZA9"/>
<keyword evidence="7" id="KW-1185">Reference proteome</keyword>
<dbReference type="OrthoDB" id="6132182at2759"/>
<keyword evidence="1" id="KW-0479">Metal-binding</keyword>
<dbReference type="InterPro" id="IPR050316">
    <property type="entry name" value="Tyrosinase/Hemocyanin"/>
</dbReference>
<dbReference type="PROSITE" id="PS00497">
    <property type="entry name" value="TYROSINASE_1"/>
    <property type="match status" value="1"/>
</dbReference>
<evidence type="ECO:0000256" key="3">
    <source>
        <dbReference type="SAM" id="SignalP"/>
    </source>
</evidence>
<keyword evidence="2" id="KW-0186">Copper</keyword>
<dbReference type="GO" id="GO:0046872">
    <property type="term" value="F:metal ion binding"/>
    <property type="evidence" value="ECO:0007669"/>
    <property type="project" value="UniProtKB-KW"/>
</dbReference>
<feature type="domain" description="Tyrosinase copper-binding" evidence="4">
    <location>
        <begin position="101"/>
        <end position="118"/>
    </location>
</feature>
<dbReference type="PROSITE" id="PS00498">
    <property type="entry name" value="TYROSINASE_2"/>
    <property type="match status" value="1"/>
</dbReference>
<evidence type="ECO:0000313" key="6">
    <source>
        <dbReference type="EMBL" id="KAF8470982.1"/>
    </source>
</evidence>
<feature type="signal peptide" evidence="3">
    <location>
        <begin position="1"/>
        <end position="22"/>
    </location>
</feature>
<proteinExistence type="predicted"/>
<evidence type="ECO:0000256" key="2">
    <source>
        <dbReference type="ARBA" id="ARBA00023008"/>
    </source>
</evidence>
<name>A0A9P5JZA9_9AGAM</name>
<feature type="chain" id="PRO_5040447697" evidence="3">
    <location>
        <begin position="23"/>
        <end position="366"/>
    </location>
</feature>
<sequence length="366" mass="40931">MFAYKLLSVALAFLWSAQIVFCSYEKCTCTKPAIRREWRAFTTEEKAEWIRAINCLSQQPHDPALTPSVDPSVSLIPPINTSSSYFDDIVYVHMDLNTRIHFTGQFFPWHRWFVHVFEESLKNKCGYTGVSPYWNWTIDAPDFYESSFWKDSDPVSGLGGWGDPNADFAVPDGGFHKLPLSYPSPHTVRRNFTLLSFDQPSLAALFPDPLKLGNTSFTASVVKAVLETSAGDYQGLQVAIEVPEGPHSGVHTTVGADLFGSCPKSAPANCTPGFTWSPNDPLFFMHHAMIDKIWYDWQSYDPVNVNSFFGGSVQHIESWDAYNQYPSGGPPYLSLDSMMPADGLFPEVTIGDVMNTTGGFLCYVYE</sequence>
<dbReference type="PANTHER" id="PTHR11474">
    <property type="entry name" value="TYROSINASE FAMILY MEMBER"/>
    <property type="match status" value="1"/>
</dbReference>
<evidence type="ECO:0000313" key="7">
    <source>
        <dbReference type="Proteomes" id="UP000759537"/>
    </source>
</evidence>
<feature type="domain" description="Tyrosinase copper-binding" evidence="5">
    <location>
        <begin position="280"/>
        <end position="291"/>
    </location>
</feature>
<accession>A0A9P5JZA9</accession>
<comment type="caution">
    <text evidence="6">The sequence shown here is derived from an EMBL/GenBank/DDBJ whole genome shotgun (WGS) entry which is preliminary data.</text>
</comment>
<reference evidence="6" key="1">
    <citation type="submission" date="2019-10" db="EMBL/GenBank/DDBJ databases">
        <authorList>
            <consortium name="DOE Joint Genome Institute"/>
            <person name="Kuo A."/>
            <person name="Miyauchi S."/>
            <person name="Kiss E."/>
            <person name="Drula E."/>
            <person name="Kohler A."/>
            <person name="Sanchez-Garcia M."/>
            <person name="Andreopoulos B."/>
            <person name="Barry K.W."/>
            <person name="Bonito G."/>
            <person name="Buee M."/>
            <person name="Carver A."/>
            <person name="Chen C."/>
            <person name="Cichocki N."/>
            <person name="Clum A."/>
            <person name="Culley D."/>
            <person name="Crous P.W."/>
            <person name="Fauchery L."/>
            <person name="Girlanda M."/>
            <person name="Hayes R."/>
            <person name="Keri Z."/>
            <person name="LaButti K."/>
            <person name="Lipzen A."/>
            <person name="Lombard V."/>
            <person name="Magnuson J."/>
            <person name="Maillard F."/>
            <person name="Morin E."/>
            <person name="Murat C."/>
            <person name="Nolan M."/>
            <person name="Ohm R."/>
            <person name="Pangilinan J."/>
            <person name="Pereira M."/>
            <person name="Perotto S."/>
            <person name="Peter M."/>
            <person name="Riley R."/>
            <person name="Sitrit Y."/>
            <person name="Stielow B."/>
            <person name="Szollosi G."/>
            <person name="Zifcakova L."/>
            <person name="Stursova M."/>
            <person name="Spatafora J.W."/>
            <person name="Tedersoo L."/>
            <person name="Vaario L.-M."/>
            <person name="Yamada A."/>
            <person name="Yan M."/>
            <person name="Wang P."/>
            <person name="Xu J."/>
            <person name="Bruns T."/>
            <person name="Baldrian P."/>
            <person name="Vilgalys R."/>
            <person name="Henrissat B."/>
            <person name="Grigoriev I.V."/>
            <person name="Hibbett D."/>
            <person name="Nagy L.G."/>
            <person name="Martin F.M."/>
        </authorList>
    </citation>
    <scope>NUCLEOTIDE SEQUENCE</scope>
    <source>
        <strain evidence="6">Prilba</strain>
    </source>
</reference>
<dbReference type="SUPFAM" id="SSF48056">
    <property type="entry name" value="Di-copper centre-containing domain"/>
    <property type="match status" value="1"/>
</dbReference>
<dbReference type="Proteomes" id="UP000759537">
    <property type="component" value="Unassembled WGS sequence"/>
</dbReference>
<protein>
    <submittedName>
        <fullName evidence="6">Di-copper centre-containing protein</fullName>
    </submittedName>
</protein>
<keyword evidence="3" id="KW-0732">Signal</keyword>
<dbReference type="InterPro" id="IPR008922">
    <property type="entry name" value="Di-copper_centre_dom_sf"/>
</dbReference>
<organism evidence="6 7">
    <name type="scientific">Russula ochroleuca</name>
    <dbReference type="NCBI Taxonomy" id="152965"/>
    <lineage>
        <taxon>Eukaryota</taxon>
        <taxon>Fungi</taxon>
        <taxon>Dikarya</taxon>
        <taxon>Basidiomycota</taxon>
        <taxon>Agaricomycotina</taxon>
        <taxon>Agaricomycetes</taxon>
        <taxon>Russulales</taxon>
        <taxon>Russulaceae</taxon>
        <taxon>Russula</taxon>
    </lineage>
</organism>
<dbReference type="EMBL" id="WHVB01000024">
    <property type="protein sequence ID" value="KAF8470982.1"/>
    <property type="molecule type" value="Genomic_DNA"/>
</dbReference>
<gene>
    <name evidence="6" type="ORF">DFH94DRAFT_206402</name>
</gene>
<reference evidence="6" key="2">
    <citation type="journal article" date="2020" name="Nat. Commun.">
        <title>Large-scale genome sequencing of mycorrhizal fungi provides insights into the early evolution of symbiotic traits.</title>
        <authorList>
            <person name="Miyauchi S."/>
            <person name="Kiss E."/>
            <person name="Kuo A."/>
            <person name="Drula E."/>
            <person name="Kohler A."/>
            <person name="Sanchez-Garcia M."/>
            <person name="Morin E."/>
            <person name="Andreopoulos B."/>
            <person name="Barry K.W."/>
            <person name="Bonito G."/>
            <person name="Buee M."/>
            <person name="Carver A."/>
            <person name="Chen C."/>
            <person name="Cichocki N."/>
            <person name="Clum A."/>
            <person name="Culley D."/>
            <person name="Crous P.W."/>
            <person name="Fauchery L."/>
            <person name="Girlanda M."/>
            <person name="Hayes R.D."/>
            <person name="Keri Z."/>
            <person name="LaButti K."/>
            <person name="Lipzen A."/>
            <person name="Lombard V."/>
            <person name="Magnuson J."/>
            <person name="Maillard F."/>
            <person name="Murat C."/>
            <person name="Nolan M."/>
            <person name="Ohm R.A."/>
            <person name="Pangilinan J."/>
            <person name="Pereira M.F."/>
            <person name="Perotto S."/>
            <person name="Peter M."/>
            <person name="Pfister S."/>
            <person name="Riley R."/>
            <person name="Sitrit Y."/>
            <person name="Stielow J.B."/>
            <person name="Szollosi G."/>
            <person name="Zifcakova L."/>
            <person name="Stursova M."/>
            <person name="Spatafora J.W."/>
            <person name="Tedersoo L."/>
            <person name="Vaario L.M."/>
            <person name="Yamada A."/>
            <person name="Yan M."/>
            <person name="Wang P."/>
            <person name="Xu J."/>
            <person name="Bruns T."/>
            <person name="Baldrian P."/>
            <person name="Vilgalys R."/>
            <person name="Dunand C."/>
            <person name="Henrissat B."/>
            <person name="Grigoriev I.V."/>
            <person name="Hibbett D."/>
            <person name="Nagy L.G."/>
            <person name="Martin F.M."/>
        </authorList>
    </citation>
    <scope>NUCLEOTIDE SEQUENCE</scope>
    <source>
        <strain evidence="6">Prilba</strain>
    </source>
</reference>
<dbReference type="GO" id="GO:0016491">
    <property type="term" value="F:oxidoreductase activity"/>
    <property type="evidence" value="ECO:0007669"/>
    <property type="project" value="InterPro"/>
</dbReference>
<dbReference type="Pfam" id="PF00264">
    <property type="entry name" value="Tyrosinase"/>
    <property type="match status" value="1"/>
</dbReference>